<evidence type="ECO:0000313" key="3">
    <source>
        <dbReference type="Proteomes" id="UP000324800"/>
    </source>
</evidence>
<feature type="region of interest" description="Disordered" evidence="1">
    <location>
        <begin position="1"/>
        <end position="65"/>
    </location>
</feature>
<feature type="region of interest" description="Disordered" evidence="1">
    <location>
        <begin position="98"/>
        <end position="165"/>
    </location>
</feature>
<reference evidence="2 3" key="1">
    <citation type="submission" date="2019-03" db="EMBL/GenBank/DDBJ databases">
        <title>Single cell metagenomics reveals metabolic interactions within the superorganism composed of flagellate Streblomastix strix and complex community of Bacteroidetes bacteria on its surface.</title>
        <authorList>
            <person name="Treitli S.C."/>
            <person name="Kolisko M."/>
            <person name="Husnik F."/>
            <person name="Keeling P."/>
            <person name="Hampl V."/>
        </authorList>
    </citation>
    <scope>NUCLEOTIDE SEQUENCE [LARGE SCALE GENOMIC DNA]</scope>
    <source>
        <strain evidence="2">ST1C</strain>
    </source>
</reference>
<feature type="compositionally biased region" description="Polar residues" evidence="1">
    <location>
        <begin position="40"/>
        <end position="65"/>
    </location>
</feature>
<evidence type="ECO:0000256" key="1">
    <source>
        <dbReference type="SAM" id="MobiDB-lite"/>
    </source>
</evidence>
<dbReference type="AlphaFoldDB" id="A0A5J4URN4"/>
<proteinExistence type="predicted"/>
<name>A0A5J4URN4_9EUKA</name>
<protein>
    <submittedName>
        <fullName evidence="2">Uncharacterized protein</fullName>
    </submittedName>
</protein>
<evidence type="ECO:0000313" key="2">
    <source>
        <dbReference type="EMBL" id="KAA6372844.1"/>
    </source>
</evidence>
<accession>A0A5J4URN4</accession>
<organism evidence="2 3">
    <name type="scientific">Streblomastix strix</name>
    <dbReference type="NCBI Taxonomy" id="222440"/>
    <lineage>
        <taxon>Eukaryota</taxon>
        <taxon>Metamonada</taxon>
        <taxon>Preaxostyla</taxon>
        <taxon>Oxymonadida</taxon>
        <taxon>Streblomastigidae</taxon>
        <taxon>Streblomastix</taxon>
    </lineage>
</organism>
<feature type="compositionally biased region" description="Low complexity" evidence="1">
    <location>
        <begin position="98"/>
        <end position="119"/>
    </location>
</feature>
<comment type="caution">
    <text evidence="2">The sequence shown here is derived from an EMBL/GenBank/DDBJ whole genome shotgun (WGS) entry which is preliminary data.</text>
</comment>
<feature type="compositionally biased region" description="Polar residues" evidence="1">
    <location>
        <begin position="17"/>
        <end position="32"/>
    </location>
</feature>
<dbReference type="Proteomes" id="UP000324800">
    <property type="component" value="Unassembled WGS sequence"/>
</dbReference>
<feature type="non-terminal residue" evidence="2">
    <location>
        <position position="165"/>
    </location>
</feature>
<sequence length="165" mass="17662">MRRIAEVFVGEMKDGTTSEGISDATGRSSSAQVLPKKNPRSQSSNTLTGHEEQYSGSGQQLNKNKNSTIKKAAIMKSVISDEELESNVSDDLEVFITSQSSTPDSSSLSSSYCSSSENSFSEEDFEPTPSIPDIIMSKLEFSSDDSVQSPLPKETGTDESGGTTL</sequence>
<gene>
    <name evidence="2" type="ORF">EZS28_031629</name>
</gene>
<dbReference type="EMBL" id="SNRW01013241">
    <property type="protein sequence ID" value="KAA6372844.1"/>
    <property type="molecule type" value="Genomic_DNA"/>
</dbReference>